<evidence type="ECO:0000256" key="14">
    <source>
        <dbReference type="PIRSR" id="PIRSR614732-1"/>
    </source>
</evidence>
<dbReference type="EMBL" id="CAXLJL010000068">
    <property type="protein sequence ID" value="CAL5130504.1"/>
    <property type="molecule type" value="Genomic_DNA"/>
</dbReference>
<keyword evidence="9" id="KW-0808">Transferase</keyword>
<dbReference type="SUPFAM" id="SSF51366">
    <property type="entry name" value="Ribulose-phoshate binding barrel"/>
    <property type="match status" value="1"/>
</dbReference>
<feature type="binding site" evidence="15">
    <location>
        <position position="487"/>
    </location>
    <ligand>
        <name>substrate</name>
    </ligand>
</feature>
<feature type="binding site" evidence="15">
    <location>
        <position position="548"/>
    </location>
    <ligand>
        <name>substrate</name>
    </ligand>
</feature>
<dbReference type="SMART" id="SM00934">
    <property type="entry name" value="OMPdecase"/>
    <property type="match status" value="1"/>
</dbReference>
<evidence type="ECO:0000256" key="9">
    <source>
        <dbReference type="ARBA" id="ARBA00022679"/>
    </source>
</evidence>
<evidence type="ECO:0000256" key="13">
    <source>
        <dbReference type="ARBA" id="ARBA00023268"/>
    </source>
</evidence>
<evidence type="ECO:0000256" key="15">
    <source>
        <dbReference type="PIRSR" id="PIRSR614732-2"/>
    </source>
</evidence>
<evidence type="ECO:0000256" key="2">
    <source>
        <dbReference type="ARBA" id="ARBA00004889"/>
    </source>
</evidence>
<comment type="caution">
    <text evidence="17">The sequence shown here is derived from an EMBL/GenBank/DDBJ whole genome shotgun (WGS) entry which is preliminary data.</text>
</comment>
<evidence type="ECO:0000256" key="1">
    <source>
        <dbReference type="ARBA" id="ARBA00004861"/>
    </source>
</evidence>
<evidence type="ECO:0000256" key="6">
    <source>
        <dbReference type="ARBA" id="ARBA00012321"/>
    </source>
</evidence>
<reference evidence="17" key="1">
    <citation type="submission" date="2024-06" db="EMBL/GenBank/DDBJ databases">
        <authorList>
            <person name="Liu X."/>
            <person name="Lenzi L."/>
            <person name="Haldenby T S."/>
            <person name="Uol C."/>
        </authorList>
    </citation>
    <scope>NUCLEOTIDE SEQUENCE</scope>
</reference>
<evidence type="ECO:0000256" key="11">
    <source>
        <dbReference type="ARBA" id="ARBA00022975"/>
    </source>
</evidence>
<comment type="pathway">
    <text evidence="2">Pyrimidine metabolism; UMP biosynthesis via de novo pathway; UMP from orotate: step 1/2.</text>
</comment>
<dbReference type="GO" id="GO:0006207">
    <property type="term" value="P:'de novo' pyrimidine nucleobase biosynthetic process"/>
    <property type="evidence" value="ECO:0007669"/>
    <property type="project" value="InterPro"/>
</dbReference>
<evidence type="ECO:0000256" key="3">
    <source>
        <dbReference type="ARBA" id="ARBA00006221"/>
    </source>
</evidence>
<dbReference type="InterPro" id="IPR014732">
    <property type="entry name" value="OMPdecase"/>
</dbReference>
<dbReference type="EC" id="2.4.2.10" evidence="5"/>
<dbReference type="InterPro" id="IPR018089">
    <property type="entry name" value="OMPdecase_AS"/>
</dbReference>
<keyword evidence="8" id="KW-0328">Glycosyltransferase</keyword>
<feature type="binding site" evidence="15">
    <location>
        <position position="576"/>
    </location>
    <ligand>
        <name>substrate</name>
    </ligand>
</feature>
<dbReference type="FunFam" id="3.40.50.2020:FF:000025">
    <property type="entry name" value="Uridine monophosphate synthetase"/>
    <property type="match status" value="1"/>
</dbReference>
<dbReference type="Gene3D" id="3.40.50.2020">
    <property type="match status" value="1"/>
</dbReference>
<dbReference type="NCBIfam" id="TIGR01740">
    <property type="entry name" value="pyrF"/>
    <property type="match status" value="1"/>
</dbReference>
<keyword evidence="12" id="KW-0456">Lyase</keyword>
<comment type="similarity">
    <text evidence="3">In the N-terminal section; belongs to the purine/pyrimidine phosphoribosyltransferase family.</text>
</comment>
<evidence type="ECO:0000313" key="17">
    <source>
        <dbReference type="EMBL" id="CAL5130504.1"/>
    </source>
</evidence>
<dbReference type="CDD" id="cd06223">
    <property type="entry name" value="PRTases_typeI"/>
    <property type="match status" value="1"/>
</dbReference>
<protein>
    <recommendedName>
        <fullName evidence="7">Uridine 5'-monophosphate synthase</fullName>
        <ecNumber evidence="5">2.4.2.10</ecNumber>
        <ecNumber evidence="6">4.1.1.23</ecNumber>
    </recommendedName>
</protein>
<evidence type="ECO:0000256" key="12">
    <source>
        <dbReference type="ARBA" id="ARBA00023239"/>
    </source>
</evidence>
<evidence type="ECO:0000256" key="7">
    <source>
        <dbReference type="ARBA" id="ARBA00015047"/>
    </source>
</evidence>
<dbReference type="PROSITE" id="PS00156">
    <property type="entry name" value="OMPDECASE"/>
    <property type="match status" value="1"/>
</dbReference>
<evidence type="ECO:0000256" key="5">
    <source>
        <dbReference type="ARBA" id="ARBA00011971"/>
    </source>
</evidence>
<gene>
    <name evidence="17" type="ORF">CDAUBV1_LOCUS2570</name>
</gene>
<accession>A0AAV2T330</accession>
<evidence type="ECO:0000256" key="10">
    <source>
        <dbReference type="ARBA" id="ARBA00022793"/>
    </source>
</evidence>
<proteinExistence type="inferred from homology"/>
<dbReference type="PANTHER" id="PTHR19278:SF9">
    <property type="entry name" value="URIDINE 5'-MONOPHOSPHATE SYNTHASE"/>
    <property type="match status" value="1"/>
</dbReference>
<feature type="active site" description="For OMPdecase activity" evidence="14">
    <location>
        <position position="420"/>
    </location>
</feature>
<dbReference type="HAMAP" id="MF_01208">
    <property type="entry name" value="PyrE"/>
    <property type="match status" value="1"/>
</dbReference>
<comment type="similarity">
    <text evidence="4">In the C-terminal section; belongs to the OMP decarboxylase family.</text>
</comment>
<dbReference type="InterPro" id="IPR013785">
    <property type="entry name" value="Aldolase_TIM"/>
</dbReference>
<dbReference type="EC" id="4.1.1.23" evidence="6"/>
<keyword evidence="11" id="KW-0665">Pyrimidine biosynthesis</keyword>
<dbReference type="NCBIfam" id="TIGR00336">
    <property type="entry name" value="pyrE"/>
    <property type="match status" value="1"/>
</dbReference>
<comment type="pathway">
    <text evidence="1">Pyrimidine metabolism; UMP biosynthesis via de novo pathway; UMP from orotate: step 2/2.</text>
</comment>
<dbReference type="Proteomes" id="UP001497525">
    <property type="component" value="Unassembled WGS sequence"/>
</dbReference>
<dbReference type="GO" id="GO:0004588">
    <property type="term" value="F:orotate phosphoribosyltransferase activity"/>
    <property type="evidence" value="ECO:0007669"/>
    <property type="project" value="UniProtKB-EC"/>
</dbReference>
<evidence type="ECO:0000313" key="18">
    <source>
        <dbReference type="Proteomes" id="UP001497525"/>
    </source>
</evidence>
<feature type="active site" description="For OMPdecase activity" evidence="14">
    <location>
        <position position="422"/>
    </location>
</feature>
<name>A0AAV2T330_CALDB</name>
<dbReference type="InterPro" id="IPR004467">
    <property type="entry name" value="Or_phspho_trans_dom"/>
</dbReference>
<dbReference type="GO" id="GO:0044205">
    <property type="term" value="P:'de novo' UMP biosynthetic process"/>
    <property type="evidence" value="ECO:0007669"/>
    <property type="project" value="InterPro"/>
</dbReference>
<dbReference type="InterPro" id="IPR001754">
    <property type="entry name" value="OMPdeCOase_dom"/>
</dbReference>
<dbReference type="Gene3D" id="3.20.20.70">
    <property type="entry name" value="Aldolase class I"/>
    <property type="match status" value="1"/>
</dbReference>
<dbReference type="InterPro" id="IPR011060">
    <property type="entry name" value="RibuloseP-bd_barrel"/>
</dbReference>
<evidence type="ECO:0000259" key="16">
    <source>
        <dbReference type="SMART" id="SM00934"/>
    </source>
</evidence>
<dbReference type="AlphaFoldDB" id="A0AAV2T330"/>
<dbReference type="SUPFAM" id="SSF53271">
    <property type="entry name" value="PRTase-like"/>
    <property type="match status" value="1"/>
</dbReference>
<keyword evidence="10" id="KW-0210">Decarboxylase</keyword>
<dbReference type="PANTHER" id="PTHR19278">
    <property type="entry name" value="OROTATE PHOSPHORIBOSYLTRANSFERASE"/>
    <property type="match status" value="1"/>
</dbReference>
<sequence>MNIRNSRYHSVKSHSPSALLIQKAAVRRMVGLWPRCCVTNPNRLHYEHSVLFRLLVSGSDSLKAKQLSLVISLAVRSETSQIDAARLSWGRNASSRVLHRVAIEELIDMSTRNKTSCTSSFKMLAAAKRDIALAFHDLGAVKFGEFKLKSGIVSPVYVDLRVVISDPKLLAKLANALGDILTTIQSDGRTELVCGVPYSALPIATCVSIQRGIPMILCRKEAKDYGTKQMIEGLWKPEQECVLIEDVVTTGSSLAAVVQLLRTQGIRISRALILVDREQGGIETLQREHSLSVTSLFKLSELANILHQEDRITESERDNIITFIRSTRVDEPSIPPLSVEFSPDHSASLAQLVQSKSTRLCVAIDTVDSDRLLTLADQLGPKVCAIKLHLDILRSSDNPARIVQGLKQLRSQHRFLIVEDRKLADIGQTVLCQLKHGVYGIAGWCDLVTVHCLPGPGVFDALRQINDDLLVRDKSRRLGALVVAQMSSKGALTDSAYSMRCFEMSLKYSDVVSGFVSQNPLFQSKPDESVWYWVPGVRIGATGDQLGQNYNSPESVFKRFKGKTGQSKNVILIVGRGITESEDPVGVAEQYRQASIASV</sequence>
<dbReference type="InterPro" id="IPR023031">
    <property type="entry name" value="OPRT"/>
</dbReference>
<feature type="domain" description="Orotidine 5'-phosphate decarboxylase" evidence="16">
    <location>
        <begin position="359"/>
        <end position="591"/>
    </location>
</feature>
<feature type="binding site" evidence="15">
    <location>
        <position position="575"/>
    </location>
    <ligand>
        <name>substrate</name>
    </ligand>
</feature>
<dbReference type="Pfam" id="PF00156">
    <property type="entry name" value="Pribosyltran"/>
    <property type="match status" value="1"/>
</dbReference>
<keyword evidence="13" id="KW-0511">Multifunctional enzyme</keyword>
<dbReference type="InterPro" id="IPR000836">
    <property type="entry name" value="PRTase_dom"/>
</dbReference>
<dbReference type="CDD" id="cd04725">
    <property type="entry name" value="OMP_decarboxylase_like"/>
    <property type="match status" value="1"/>
</dbReference>
<feature type="binding site" evidence="15">
    <location>
        <position position="387"/>
    </location>
    <ligand>
        <name>substrate</name>
    </ligand>
</feature>
<feature type="active site" description="For OMPdecase activity" evidence="14">
    <location>
        <position position="425"/>
    </location>
</feature>
<evidence type="ECO:0000256" key="8">
    <source>
        <dbReference type="ARBA" id="ARBA00022676"/>
    </source>
</evidence>
<dbReference type="Pfam" id="PF00215">
    <property type="entry name" value="OMPdecase"/>
    <property type="match status" value="1"/>
</dbReference>
<feature type="binding site" evidence="15">
    <location>
        <position position="538"/>
    </location>
    <ligand>
        <name>substrate</name>
    </ligand>
</feature>
<dbReference type="InterPro" id="IPR029057">
    <property type="entry name" value="PRTase-like"/>
</dbReference>
<feature type="binding site" evidence="15">
    <location>
        <position position="365"/>
    </location>
    <ligand>
        <name>substrate</name>
    </ligand>
</feature>
<dbReference type="GO" id="GO:0004590">
    <property type="term" value="F:orotidine-5'-phosphate decarboxylase activity"/>
    <property type="evidence" value="ECO:0007669"/>
    <property type="project" value="UniProtKB-EC"/>
</dbReference>
<evidence type="ECO:0000256" key="4">
    <source>
        <dbReference type="ARBA" id="ARBA00009769"/>
    </source>
</evidence>
<organism evidence="17 18">
    <name type="scientific">Calicophoron daubneyi</name>
    <name type="common">Rumen fluke</name>
    <name type="synonym">Paramphistomum daubneyi</name>
    <dbReference type="NCBI Taxonomy" id="300641"/>
    <lineage>
        <taxon>Eukaryota</taxon>
        <taxon>Metazoa</taxon>
        <taxon>Spiralia</taxon>
        <taxon>Lophotrochozoa</taxon>
        <taxon>Platyhelminthes</taxon>
        <taxon>Trematoda</taxon>
        <taxon>Digenea</taxon>
        <taxon>Plagiorchiida</taxon>
        <taxon>Pronocephalata</taxon>
        <taxon>Paramphistomoidea</taxon>
        <taxon>Paramphistomidae</taxon>
        <taxon>Calicophoron</taxon>
    </lineage>
</organism>